<dbReference type="AlphaFoldDB" id="H8FX04"/>
<dbReference type="InterPro" id="IPR050448">
    <property type="entry name" value="OpgB/LTA_synthase_biosynth"/>
</dbReference>
<sequence length="541" mass="61029">MILFFICLAATILAMLVMDTLIEPRAKASPLFRRMALLSVMPVVMFYLTIFMIGYRPFFSALTTCATLAIIVTINNVKFRELKEPLSFSDFALLRQVFVYPALYIRHIGVVRSIVICVAIPATIFCGFSLEAPIIKRESAEDLVPTLLYFFLLFGMIHACTRGVFRGAFLQLLRKFGPSTDVQRDMDSLPLVVCLIIYFFLANEPDLTKSKAQSSSARRARERDGTEGGGPDLPAFPSPLIKAVWPLPKTVVAIQSESFFDARRLDPSIQRGVLAHWDMLRDSALYHGRLSVPAWGANTMRTEFAFLSGLPAEALGVHRYNPFLHLCHRPIWTLAHHLRQLGYRTICIHPFHEDFFNRGQVYPNLGFDEFVDITAFEGAELFGPYVSDNAVADKVMDLIANENNPIFVFAITMENHGRWEKGRLDKVVAPADLETPLGSPELGLYLHHLANADRMAARLVDFLETREGDAVFSMFGDHLPGLAEAFRTVGYEDDRTDYIVWRTGKVHPRQLDISADTLNRLMLDAIFNQVNKVGPVEDQYI</sequence>
<keyword evidence="5 7" id="KW-0472">Membrane</keyword>
<keyword evidence="3 7" id="KW-0812">Transmembrane</keyword>
<dbReference type="Pfam" id="PF00884">
    <property type="entry name" value="Sulfatase"/>
    <property type="match status" value="1"/>
</dbReference>
<dbReference type="eggNOG" id="COG1368">
    <property type="taxonomic scope" value="Bacteria"/>
</dbReference>
<feature type="region of interest" description="Disordered" evidence="6">
    <location>
        <begin position="211"/>
        <end position="234"/>
    </location>
</feature>
<feature type="transmembrane region" description="Helical" evidence="7">
    <location>
        <begin position="114"/>
        <end position="135"/>
    </location>
</feature>
<proteinExistence type="predicted"/>
<keyword evidence="2" id="KW-1003">Cell membrane</keyword>
<evidence type="ECO:0000313" key="9">
    <source>
        <dbReference type="EMBL" id="CCG42892.1"/>
    </source>
</evidence>
<dbReference type="GO" id="GO:0005886">
    <property type="term" value="C:plasma membrane"/>
    <property type="evidence" value="ECO:0007669"/>
    <property type="project" value="UniProtKB-SubCell"/>
</dbReference>
<evidence type="ECO:0000256" key="1">
    <source>
        <dbReference type="ARBA" id="ARBA00004651"/>
    </source>
</evidence>
<dbReference type="OrthoDB" id="5363296at2"/>
<evidence type="ECO:0000256" key="4">
    <source>
        <dbReference type="ARBA" id="ARBA00022989"/>
    </source>
</evidence>
<comment type="caution">
    <text evidence="9">The sequence shown here is derived from an EMBL/GenBank/DDBJ whole genome shotgun (WGS) entry which is preliminary data.</text>
</comment>
<organism evidence="9 10">
    <name type="scientific">Magnetospirillum molischianum DSM 120</name>
    <dbReference type="NCBI Taxonomy" id="1150626"/>
    <lineage>
        <taxon>Bacteria</taxon>
        <taxon>Pseudomonadati</taxon>
        <taxon>Pseudomonadota</taxon>
        <taxon>Alphaproteobacteria</taxon>
        <taxon>Rhodospirillales</taxon>
        <taxon>Rhodospirillaceae</taxon>
        <taxon>Magnetospirillum</taxon>
    </lineage>
</organism>
<evidence type="ECO:0000256" key="3">
    <source>
        <dbReference type="ARBA" id="ARBA00022692"/>
    </source>
</evidence>
<dbReference type="PANTHER" id="PTHR47371:SF3">
    <property type="entry name" value="PHOSPHOGLYCEROL TRANSFERASE I"/>
    <property type="match status" value="1"/>
</dbReference>
<feature type="transmembrane region" description="Helical" evidence="7">
    <location>
        <begin position="147"/>
        <end position="165"/>
    </location>
</feature>
<feature type="transmembrane region" description="Helical" evidence="7">
    <location>
        <begin position="44"/>
        <end position="74"/>
    </location>
</feature>
<comment type="subcellular location">
    <subcellularLocation>
        <location evidence="1">Cell membrane</location>
        <topology evidence="1">Multi-pass membrane protein</topology>
    </subcellularLocation>
</comment>
<feature type="domain" description="Sulfatase N-terminal" evidence="8">
    <location>
        <begin position="249"/>
        <end position="508"/>
    </location>
</feature>
<evidence type="ECO:0000313" key="10">
    <source>
        <dbReference type="Proteomes" id="UP000004169"/>
    </source>
</evidence>
<dbReference type="SUPFAM" id="SSF53649">
    <property type="entry name" value="Alkaline phosphatase-like"/>
    <property type="match status" value="1"/>
</dbReference>
<accession>H8FX04</accession>
<evidence type="ECO:0000256" key="6">
    <source>
        <dbReference type="SAM" id="MobiDB-lite"/>
    </source>
</evidence>
<gene>
    <name evidence="9" type="ORF">PHAMO_510006</name>
</gene>
<dbReference type="Proteomes" id="UP000004169">
    <property type="component" value="Unassembled WGS sequence"/>
</dbReference>
<keyword evidence="10" id="KW-1185">Reference proteome</keyword>
<evidence type="ECO:0000256" key="2">
    <source>
        <dbReference type="ARBA" id="ARBA00022475"/>
    </source>
</evidence>
<name>H8FX04_MAGML</name>
<dbReference type="InterPro" id="IPR000917">
    <property type="entry name" value="Sulfatase_N"/>
</dbReference>
<dbReference type="STRING" id="1150626.PHAMO_510006"/>
<reference evidence="9 10" key="1">
    <citation type="journal article" date="2012" name="J. Bacteriol.">
        <title>Draft Genome Sequence of the Purple Photosynthetic Bacterium Phaeospirillum molischianum DSM120, a Particularly Versatile Bacterium.</title>
        <authorList>
            <person name="Duquesne K."/>
            <person name="Prima V."/>
            <person name="Ji B."/>
            <person name="Rouy Z."/>
            <person name="Medigue C."/>
            <person name="Talla E."/>
            <person name="Sturgis J.N."/>
        </authorList>
    </citation>
    <scope>NUCLEOTIDE SEQUENCE [LARGE SCALE GENOMIC DNA]</scope>
    <source>
        <strain evidence="10">DSM120</strain>
    </source>
</reference>
<dbReference type="Gene3D" id="3.40.720.10">
    <property type="entry name" value="Alkaline Phosphatase, subunit A"/>
    <property type="match status" value="1"/>
</dbReference>
<evidence type="ECO:0000259" key="8">
    <source>
        <dbReference type="Pfam" id="PF00884"/>
    </source>
</evidence>
<dbReference type="CDD" id="cd16015">
    <property type="entry name" value="LTA_synthase"/>
    <property type="match status" value="1"/>
</dbReference>
<dbReference type="PANTHER" id="PTHR47371">
    <property type="entry name" value="LIPOTEICHOIC ACID SYNTHASE"/>
    <property type="match status" value="1"/>
</dbReference>
<dbReference type="EMBL" id="CAHP01000047">
    <property type="protein sequence ID" value="CCG42892.1"/>
    <property type="molecule type" value="Genomic_DNA"/>
</dbReference>
<dbReference type="InterPro" id="IPR017850">
    <property type="entry name" value="Alkaline_phosphatase_core_sf"/>
</dbReference>
<dbReference type="RefSeq" id="WP_002730754.1">
    <property type="nucleotide sequence ID" value="NZ_CAHP01000047.1"/>
</dbReference>
<evidence type="ECO:0000256" key="5">
    <source>
        <dbReference type="ARBA" id="ARBA00023136"/>
    </source>
</evidence>
<keyword evidence="4 7" id="KW-1133">Transmembrane helix</keyword>
<evidence type="ECO:0000256" key="7">
    <source>
        <dbReference type="SAM" id="Phobius"/>
    </source>
</evidence>
<protein>
    <submittedName>
        <fullName evidence="9">Putative capsular polysaccharide biosynthesis protein</fullName>
    </submittedName>
</protein>